<comment type="caution">
    <text evidence="2">The sequence shown here is derived from an EMBL/GenBank/DDBJ whole genome shotgun (WGS) entry which is preliminary data.</text>
</comment>
<accession>A0A8H7QQJ8</accession>
<dbReference type="AlphaFoldDB" id="A0A8H7QQJ8"/>
<organism evidence="2 3">
    <name type="scientific">Mucor plumbeus</name>
    <dbReference type="NCBI Taxonomy" id="97098"/>
    <lineage>
        <taxon>Eukaryota</taxon>
        <taxon>Fungi</taxon>
        <taxon>Fungi incertae sedis</taxon>
        <taxon>Mucoromycota</taxon>
        <taxon>Mucoromycotina</taxon>
        <taxon>Mucoromycetes</taxon>
        <taxon>Mucorales</taxon>
        <taxon>Mucorineae</taxon>
        <taxon>Mucoraceae</taxon>
        <taxon>Mucor</taxon>
    </lineage>
</organism>
<evidence type="ECO:0000313" key="3">
    <source>
        <dbReference type="Proteomes" id="UP000650833"/>
    </source>
</evidence>
<gene>
    <name evidence="2" type="ORF">INT46_010127</name>
</gene>
<protein>
    <submittedName>
        <fullName evidence="2">Uncharacterized protein</fullName>
    </submittedName>
</protein>
<evidence type="ECO:0000256" key="1">
    <source>
        <dbReference type="SAM" id="MobiDB-lite"/>
    </source>
</evidence>
<name>A0A8H7QQJ8_9FUNG</name>
<keyword evidence="3" id="KW-1185">Reference proteome</keyword>
<sequence length="230" mass="26467">MSLVPTDFDYNRRFSNAIMDNTIDSTVLANYDQHTVSLIHFSGMENEDFIEFKNRILDYIGVKNIKDEAQNTSNTKKKRTIRRNISNTWCISINILNKAHRKSSKVWCSSGGYIHRKFKYRMLSEYYKHSMMNGTETHEEHLKLAQGYYKINHESKFATEPNAASVPVSVSTAIAPTLDLAIIKKLIEDIPQENSEKPKTTKRTTRKSAQIITIDPQLPESSNTKKKVTF</sequence>
<proteinExistence type="predicted"/>
<dbReference type="Proteomes" id="UP000650833">
    <property type="component" value="Unassembled WGS sequence"/>
</dbReference>
<feature type="region of interest" description="Disordered" evidence="1">
    <location>
        <begin position="193"/>
        <end position="230"/>
    </location>
</feature>
<dbReference type="EMBL" id="JAEPRC010000466">
    <property type="protein sequence ID" value="KAG2196632.1"/>
    <property type="molecule type" value="Genomic_DNA"/>
</dbReference>
<reference evidence="2" key="1">
    <citation type="submission" date="2020-12" db="EMBL/GenBank/DDBJ databases">
        <title>Metabolic potential, ecology and presence of endohyphal bacteria is reflected in genomic diversity of Mucoromycotina.</title>
        <authorList>
            <person name="Muszewska A."/>
            <person name="Okrasinska A."/>
            <person name="Steczkiewicz K."/>
            <person name="Drgas O."/>
            <person name="Orlowska M."/>
            <person name="Perlinska-Lenart U."/>
            <person name="Aleksandrzak-Piekarczyk T."/>
            <person name="Szatraj K."/>
            <person name="Zielenkiewicz U."/>
            <person name="Pilsyk S."/>
            <person name="Malc E."/>
            <person name="Mieczkowski P."/>
            <person name="Kruszewska J.S."/>
            <person name="Biernat P."/>
            <person name="Pawlowska J."/>
        </authorList>
    </citation>
    <scope>NUCLEOTIDE SEQUENCE</scope>
    <source>
        <strain evidence="2">CBS 226.32</strain>
    </source>
</reference>
<evidence type="ECO:0000313" key="2">
    <source>
        <dbReference type="EMBL" id="KAG2196632.1"/>
    </source>
</evidence>